<reference evidence="2 4" key="1">
    <citation type="journal article" date="2012" name="Nature">
        <title>Algal genomes reveal evolutionary mosaicism and the fate of nucleomorphs.</title>
        <authorList>
            <consortium name="DOE Joint Genome Institute"/>
            <person name="Curtis B.A."/>
            <person name="Tanifuji G."/>
            <person name="Burki F."/>
            <person name="Gruber A."/>
            <person name="Irimia M."/>
            <person name="Maruyama S."/>
            <person name="Arias M.C."/>
            <person name="Ball S.G."/>
            <person name="Gile G.H."/>
            <person name="Hirakawa Y."/>
            <person name="Hopkins J.F."/>
            <person name="Kuo A."/>
            <person name="Rensing S.A."/>
            <person name="Schmutz J."/>
            <person name="Symeonidi A."/>
            <person name="Elias M."/>
            <person name="Eveleigh R.J."/>
            <person name="Herman E.K."/>
            <person name="Klute M.J."/>
            <person name="Nakayama T."/>
            <person name="Obornik M."/>
            <person name="Reyes-Prieto A."/>
            <person name="Armbrust E.V."/>
            <person name="Aves S.J."/>
            <person name="Beiko R.G."/>
            <person name="Coutinho P."/>
            <person name="Dacks J.B."/>
            <person name="Durnford D.G."/>
            <person name="Fast N.M."/>
            <person name="Green B.R."/>
            <person name="Grisdale C.J."/>
            <person name="Hempel F."/>
            <person name="Henrissat B."/>
            <person name="Hoppner M.P."/>
            <person name="Ishida K."/>
            <person name="Kim E."/>
            <person name="Koreny L."/>
            <person name="Kroth P.G."/>
            <person name="Liu Y."/>
            <person name="Malik S.B."/>
            <person name="Maier U.G."/>
            <person name="McRose D."/>
            <person name="Mock T."/>
            <person name="Neilson J.A."/>
            <person name="Onodera N.T."/>
            <person name="Poole A.M."/>
            <person name="Pritham E.J."/>
            <person name="Richards T.A."/>
            <person name="Rocap G."/>
            <person name="Roy S.W."/>
            <person name="Sarai C."/>
            <person name="Schaack S."/>
            <person name="Shirato S."/>
            <person name="Slamovits C.H."/>
            <person name="Spencer D.F."/>
            <person name="Suzuki S."/>
            <person name="Worden A.Z."/>
            <person name="Zauner S."/>
            <person name="Barry K."/>
            <person name="Bell C."/>
            <person name="Bharti A.K."/>
            <person name="Crow J.A."/>
            <person name="Grimwood J."/>
            <person name="Kramer R."/>
            <person name="Lindquist E."/>
            <person name="Lucas S."/>
            <person name="Salamov A."/>
            <person name="McFadden G.I."/>
            <person name="Lane C.E."/>
            <person name="Keeling P.J."/>
            <person name="Gray M.W."/>
            <person name="Grigoriev I.V."/>
            <person name="Archibald J.M."/>
        </authorList>
    </citation>
    <scope>NUCLEOTIDE SEQUENCE</scope>
    <source>
        <strain evidence="2 4">CCMP2712</strain>
    </source>
</reference>
<keyword evidence="4" id="KW-1185">Reference proteome</keyword>
<dbReference type="KEGG" id="gtt:GUITHDRAFT_108677"/>
<feature type="compositionally biased region" description="Basic and acidic residues" evidence="1">
    <location>
        <begin position="408"/>
        <end position="418"/>
    </location>
</feature>
<evidence type="ECO:0000256" key="1">
    <source>
        <dbReference type="SAM" id="MobiDB-lite"/>
    </source>
</evidence>
<organism evidence="2">
    <name type="scientific">Guillardia theta (strain CCMP2712)</name>
    <name type="common">Cryptophyte</name>
    <dbReference type="NCBI Taxonomy" id="905079"/>
    <lineage>
        <taxon>Eukaryota</taxon>
        <taxon>Cryptophyceae</taxon>
        <taxon>Pyrenomonadales</taxon>
        <taxon>Geminigeraceae</taxon>
        <taxon>Guillardia</taxon>
    </lineage>
</organism>
<dbReference type="PaxDb" id="55529-EKX45410"/>
<reference evidence="3" key="3">
    <citation type="submission" date="2015-06" db="UniProtKB">
        <authorList>
            <consortium name="EnsemblProtists"/>
        </authorList>
    </citation>
    <scope>IDENTIFICATION</scope>
</reference>
<dbReference type="GeneID" id="17302075"/>
<dbReference type="Proteomes" id="UP000011087">
    <property type="component" value="Unassembled WGS sequence"/>
</dbReference>
<gene>
    <name evidence="2" type="ORF">GUITHDRAFT_108677</name>
</gene>
<name>L1JBE3_GUITC</name>
<dbReference type="EnsemblProtists" id="EKX45410">
    <property type="protein sequence ID" value="EKX45410"/>
    <property type="gene ID" value="GUITHDRAFT_108677"/>
</dbReference>
<evidence type="ECO:0000313" key="3">
    <source>
        <dbReference type="EnsemblProtists" id="EKX45410"/>
    </source>
</evidence>
<dbReference type="AlphaFoldDB" id="L1JBE3"/>
<accession>L1JBE3</accession>
<protein>
    <submittedName>
        <fullName evidence="2 3">Uncharacterized protein</fullName>
    </submittedName>
</protein>
<proteinExistence type="predicted"/>
<feature type="region of interest" description="Disordered" evidence="1">
    <location>
        <begin position="404"/>
        <end position="432"/>
    </location>
</feature>
<reference evidence="4" key="2">
    <citation type="submission" date="2012-11" db="EMBL/GenBank/DDBJ databases">
        <authorList>
            <person name="Kuo A."/>
            <person name="Curtis B.A."/>
            <person name="Tanifuji G."/>
            <person name="Burki F."/>
            <person name="Gruber A."/>
            <person name="Irimia M."/>
            <person name="Maruyama S."/>
            <person name="Arias M.C."/>
            <person name="Ball S.G."/>
            <person name="Gile G.H."/>
            <person name="Hirakawa Y."/>
            <person name="Hopkins J.F."/>
            <person name="Rensing S.A."/>
            <person name="Schmutz J."/>
            <person name="Symeonidi A."/>
            <person name="Elias M."/>
            <person name="Eveleigh R.J."/>
            <person name="Herman E.K."/>
            <person name="Klute M.J."/>
            <person name="Nakayama T."/>
            <person name="Obornik M."/>
            <person name="Reyes-Prieto A."/>
            <person name="Armbrust E.V."/>
            <person name="Aves S.J."/>
            <person name="Beiko R.G."/>
            <person name="Coutinho P."/>
            <person name="Dacks J.B."/>
            <person name="Durnford D.G."/>
            <person name="Fast N.M."/>
            <person name="Green B.R."/>
            <person name="Grisdale C."/>
            <person name="Hempe F."/>
            <person name="Henrissat B."/>
            <person name="Hoppner M.P."/>
            <person name="Ishida K.-I."/>
            <person name="Kim E."/>
            <person name="Koreny L."/>
            <person name="Kroth P.G."/>
            <person name="Liu Y."/>
            <person name="Malik S.-B."/>
            <person name="Maier U.G."/>
            <person name="McRose D."/>
            <person name="Mock T."/>
            <person name="Neilson J.A."/>
            <person name="Onodera N.T."/>
            <person name="Poole A.M."/>
            <person name="Pritham E.J."/>
            <person name="Richards T.A."/>
            <person name="Rocap G."/>
            <person name="Roy S.W."/>
            <person name="Sarai C."/>
            <person name="Schaack S."/>
            <person name="Shirato S."/>
            <person name="Slamovits C.H."/>
            <person name="Spencer D.F."/>
            <person name="Suzuki S."/>
            <person name="Worden A.Z."/>
            <person name="Zauner S."/>
            <person name="Barry K."/>
            <person name="Bell C."/>
            <person name="Bharti A.K."/>
            <person name="Crow J.A."/>
            <person name="Grimwood J."/>
            <person name="Kramer R."/>
            <person name="Lindquist E."/>
            <person name="Lucas S."/>
            <person name="Salamov A."/>
            <person name="McFadden G.I."/>
            <person name="Lane C.E."/>
            <person name="Keeling P.J."/>
            <person name="Gray M.W."/>
            <person name="Grigoriev I.V."/>
            <person name="Archibald J.M."/>
        </authorList>
    </citation>
    <scope>NUCLEOTIDE SEQUENCE</scope>
    <source>
        <strain evidence="4">CCMP2712</strain>
    </source>
</reference>
<dbReference type="HOGENOM" id="CLU_414174_0_0_1"/>
<sequence length="663" mass="76242">MAIALVIERHDRIMPSLLYQQVPVPLTPISQTVSHARRVRLSLPWKRMMMLSDDHVAQDLLANEIVSLSSNEKNTDCSRFADKKLGKLSEHQLSCPDHSAINFFTFHSCYPDDNRDWMRFKFQASYDCSSHGSAISSTSNFYQTSCQDNKDEYLEYLDRQPVQCNPGEVLKSWQLTTSGCSSQQVRINYYCSPAETTNLRDVWGSCQLVRQKTLAYLDRHHPSCGDNSVMTGFHLTAEGCGGDDLRFVVHCAQVNLPWTQFGLDDMKRYNAEDATEYAKYLKRKGDYDGLETPNSPTGRRIKDEYEYFYKMHKYWSDLYQSVEKKREAIKYYRLWNLWKNYPTYSNKAQEYESLWKSNYNAYQSLIGNPPSAPVVTYPKEAFLGPEKEAKDTSEYWLTAWQDPPNTEVADRHDPEKVKASARSVPPPPAPGCGNDCKNNTIVGTHFVTFLRPKTLSSQNYLSRAADRLGDLLPENPDWNSVPKELMKDPESKEAELERAMNTKVFDPVDNADMDYKFLPDGRELSDKSGCLLGDADCFRKMSMWPGLPDVMTQKEDKSRMKNATTAYLTFKEAQQRLGDLFPEDPQWSKYPKELVPGDDSEATEKDKLLNVKVFDPLENQDYGIVKVRRYAGMRIMRSKVGCELGDVACFRKYMEKQEELAKQ</sequence>
<dbReference type="RefSeq" id="XP_005832390.1">
    <property type="nucleotide sequence ID" value="XM_005832333.1"/>
</dbReference>
<dbReference type="EMBL" id="JH992999">
    <property type="protein sequence ID" value="EKX45410.1"/>
    <property type="molecule type" value="Genomic_DNA"/>
</dbReference>
<evidence type="ECO:0000313" key="2">
    <source>
        <dbReference type="EMBL" id="EKX45410.1"/>
    </source>
</evidence>
<evidence type="ECO:0000313" key="4">
    <source>
        <dbReference type="Proteomes" id="UP000011087"/>
    </source>
</evidence>